<evidence type="ECO:0000313" key="2">
    <source>
        <dbReference type="EMBL" id="EIW82616.1"/>
    </source>
</evidence>
<name>A0A5M3MU33_CONPW</name>
<feature type="signal peptide" evidence="1">
    <location>
        <begin position="1"/>
        <end position="17"/>
    </location>
</feature>
<gene>
    <name evidence="2" type="ORF">CONPUDRAFT_120715</name>
</gene>
<keyword evidence="3" id="KW-1185">Reference proteome</keyword>
<reference evidence="3" key="1">
    <citation type="journal article" date="2012" name="Science">
        <title>The Paleozoic origin of enzymatic lignin decomposition reconstructed from 31 fungal genomes.</title>
        <authorList>
            <person name="Floudas D."/>
            <person name="Binder M."/>
            <person name="Riley R."/>
            <person name="Barry K."/>
            <person name="Blanchette R.A."/>
            <person name="Henrissat B."/>
            <person name="Martinez A.T."/>
            <person name="Otillar R."/>
            <person name="Spatafora J.W."/>
            <person name="Yadav J.S."/>
            <person name="Aerts A."/>
            <person name="Benoit I."/>
            <person name="Boyd A."/>
            <person name="Carlson A."/>
            <person name="Copeland A."/>
            <person name="Coutinho P.M."/>
            <person name="de Vries R.P."/>
            <person name="Ferreira P."/>
            <person name="Findley K."/>
            <person name="Foster B."/>
            <person name="Gaskell J."/>
            <person name="Glotzer D."/>
            <person name="Gorecki P."/>
            <person name="Heitman J."/>
            <person name="Hesse C."/>
            <person name="Hori C."/>
            <person name="Igarashi K."/>
            <person name="Jurgens J.A."/>
            <person name="Kallen N."/>
            <person name="Kersten P."/>
            <person name="Kohler A."/>
            <person name="Kuees U."/>
            <person name="Kumar T.K.A."/>
            <person name="Kuo A."/>
            <person name="LaButti K."/>
            <person name="Larrondo L.F."/>
            <person name="Lindquist E."/>
            <person name="Ling A."/>
            <person name="Lombard V."/>
            <person name="Lucas S."/>
            <person name="Lundell T."/>
            <person name="Martin R."/>
            <person name="McLaughlin D.J."/>
            <person name="Morgenstern I."/>
            <person name="Morin E."/>
            <person name="Murat C."/>
            <person name="Nagy L.G."/>
            <person name="Nolan M."/>
            <person name="Ohm R.A."/>
            <person name="Patyshakuliyeva A."/>
            <person name="Rokas A."/>
            <person name="Ruiz-Duenas F.J."/>
            <person name="Sabat G."/>
            <person name="Salamov A."/>
            <person name="Samejima M."/>
            <person name="Schmutz J."/>
            <person name="Slot J.C."/>
            <person name="St John F."/>
            <person name="Stenlid J."/>
            <person name="Sun H."/>
            <person name="Sun S."/>
            <person name="Syed K."/>
            <person name="Tsang A."/>
            <person name="Wiebenga A."/>
            <person name="Young D."/>
            <person name="Pisabarro A."/>
            <person name="Eastwood D.C."/>
            <person name="Martin F."/>
            <person name="Cullen D."/>
            <person name="Grigoriev I.V."/>
            <person name="Hibbett D.S."/>
        </authorList>
    </citation>
    <scope>NUCLEOTIDE SEQUENCE [LARGE SCALE GENOMIC DNA]</scope>
    <source>
        <strain evidence="3">RWD-64-598 SS2</strain>
    </source>
</reference>
<dbReference type="Proteomes" id="UP000053558">
    <property type="component" value="Unassembled WGS sequence"/>
</dbReference>
<dbReference type="AlphaFoldDB" id="A0A5M3MU33"/>
<keyword evidence="1" id="KW-0732">Signal</keyword>
<comment type="caution">
    <text evidence="2">The sequence shown here is derived from an EMBL/GenBank/DDBJ whole genome shotgun (WGS) entry which is preliminary data.</text>
</comment>
<evidence type="ECO:0000313" key="3">
    <source>
        <dbReference type="Proteomes" id="UP000053558"/>
    </source>
</evidence>
<proteinExistence type="predicted"/>
<evidence type="ECO:0000256" key="1">
    <source>
        <dbReference type="SAM" id="SignalP"/>
    </source>
</evidence>
<dbReference type="PANTHER" id="PTHR34862">
    <property type="entry name" value="SPARK DOMAIN-CONTAINING PROTEIN"/>
    <property type="match status" value="1"/>
</dbReference>
<dbReference type="OrthoDB" id="2536450at2759"/>
<accession>A0A5M3MU33</accession>
<feature type="chain" id="PRO_5024354609" evidence="1">
    <location>
        <begin position="18"/>
        <end position="258"/>
    </location>
</feature>
<dbReference type="GeneID" id="19199564"/>
<sequence>MKVSSAVILAGAGFASAQSLSSQCQSTLASIATSSEGSCLNLAGLIPLATANSSSTSVISPINSWLSGVCSVGACSNQTLSDVVTNVTSGCSSDLQGLGISSSNAQEIIPYVQEAYPVVRQIACLQDTTTSQNCVTETLYGIQNATTTLSLTNIVGLFSQLQAGQVPNIPKNVTCSDCTHAAYTIASQSALSSYLSSGTNSSVASYCGGDFTNGQTPSDVKETASSGSSSGSSGSADAIGVPAGAAFFVALGSLFAML</sequence>
<organism evidence="2 3">
    <name type="scientific">Coniophora puteana (strain RWD-64-598)</name>
    <name type="common">Brown rot fungus</name>
    <dbReference type="NCBI Taxonomy" id="741705"/>
    <lineage>
        <taxon>Eukaryota</taxon>
        <taxon>Fungi</taxon>
        <taxon>Dikarya</taxon>
        <taxon>Basidiomycota</taxon>
        <taxon>Agaricomycotina</taxon>
        <taxon>Agaricomycetes</taxon>
        <taxon>Agaricomycetidae</taxon>
        <taxon>Boletales</taxon>
        <taxon>Coniophorineae</taxon>
        <taxon>Coniophoraceae</taxon>
        <taxon>Coniophora</taxon>
    </lineage>
</organism>
<dbReference type="KEGG" id="cput:CONPUDRAFT_120715"/>
<protein>
    <submittedName>
        <fullName evidence="2">Uncharacterized protein</fullName>
    </submittedName>
</protein>
<dbReference type="OMA" id="TVRQVAC"/>
<dbReference type="PANTHER" id="PTHR34862:SF1">
    <property type="entry name" value="SPARK DOMAIN-CONTAINING PROTEIN"/>
    <property type="match status" value="1"/>
</dbReference>
<dbReference type="RefSeq" id="XP_007766635.1">
    <property type="nucleotide sequence ID" value="XM_007768445.1"/>
</dbReference>
<dbReference type="EMBL" id="JH711576">
    <property type="protein sequence ID" value="EIW82616.1"/>
    <property type="molecule type" value="Genomic_DNA"/>
</dbReference>